<proteinExistence type="predicted"/>
<dbReference type="AlphaFoldDB" id="A0A243WAJ9"/>
<gene>
    <name evidence="2" type="ORF">BXP70_16885</name>
</gene>
<dbReference type="Proteomes" id="UP000194873">
    <property type="component" value="Unassembled WGS sequence"/>
</dbReference>
<sequence>MTKLFTPSRMLGLAMLMLFVSLAVSSCITAPDYPDTPEISFKGITQQYFKTDDGEFDSVKVTITFRDGDGDLGLKNEDTNPPYQEKNLDGTPNRFYNNYFLQPQIRQSDGSYQNLNVGYGYYQRYPYLNTSGRSEPLKGDLTFSYKFFAGTFPKGSNIRFQVSIVDRALHESNTVVTDPLQF</sequence>
<dbReference type="OrthoDB" id="980982at2"/>
<feature type="signal peptide" evidence="1">
    <location>
        <begin position="1"/>
        <end position="30"/>
    </location>
</feature>
<evidence type="ECO:0000256" key="1">
    <source>
        <dbReference type="SAM" id="SignalP"/>
    </source>
</evidence>
<protein>
    <recommendedName>
        <fullName evidence="4">Lipoprotein</fullName>
    </recommendedName>
</protein>
<evidence type="ECO:0000313" key="3">
    <source>
        <dbReference type="Proteomes" id="UP000194873"/>
    </source>
</evidence>
<organism evidence="2 3">
    <name type="scientific">Hymenobacter crusticola</name>
    <dbReference type="NCBI Taxonomy" id="1770526"/>
    <lineage>
        <taxon>Bacteria</taxon>
        <taxon>Pseudomonadati</taxon>
        <taxon>Bacteroidota</taxon>
        <taxon>Cytophagia</taxon>
        <taxon>Cytophagales</taxon>
        <taxon>Hymenobacteraceae</taxon>
        <taxon>Hymenobacter</taxon>
    </lineage>
</organism>
<dbReference type="RefSeq" id="WP_143436544.1">
    <property type="nucleotide sequence ID" value="NZ_MTSE01000009.1"/>
</dbReference>
<feature type="chain" id="PRO_5012286483" description="Lipoprotein" evidence="1">
    <location>
        <begin position="31"/>
        <end position="182"/>
    </location>
</feature>
<name>A0A243WAJ9_9BACT</name>
<dbReference type="PROSITE" id="PS51257">
    <property type="entry name" value="PROKAR_LIPOPROTEIN"/>
    <property type="match status" value="1"/>
</dbReference>
<comment type="caution">
    <text evidence="2">The sequence shown here is derived from an EMBL/GenBank/DDBJ whole genome shotgun (WGS) entry which is preliminary data.</text>
</comment>
<evidence type="ECO:0008006" key="4">
    <source>
        <dbReference type="Google" id="ProtNLM"/>
    </source>
</evidence>
<dbReference type="EMBL" id="MTSE01000009">
    <property type="protein sequence ID" value="OUJ72594.1"/>
    <property type="molecule type" value="Genomic_DNA"/>
</dbReference>
<reference evidence="2 3" key="1">
    <citation type="submission" date="2017-01" db="EMBL/GenBank/DDBJ databases">
        <title>A new Hymenobacter.</title>
        <authorList>
            <person name="Liang Y."/>
            <person name="Feng F."/>
        </authorList>
    </citation>
    <scope>NUCLEOTIDE SEQUENCE [LARGE SCALE GENOMIC DNA]</scope>
    <source>
        <strain evidence="2">MIMBbqt21</strain>
    </source>
</reference>
<keyword evidence="3" id="KW-1185">Reference proteome</keyword>
<keyword evidence="1" id="KW-0732">Signal</keyword>
<accession>A0A243WAJ9</accession>
<evidence type="ECO:0000313" key="2">
    <source>
        <dbReference type="EMBL" id="OUJ72594.1"/>
    </source>
</evidence>